<evidence type="ECO:0000313" key="1">
    <source>
        <dbReference type="EMBL" id="CAG8849603.1"/>
    </source>
</evidence>
<feature type="non-terminal residue" evidence="1">
    <location>
        <position position="1"/>
    </location>
</feature>
<sequence>IPKNDGKDEARDLLIKILDTFANKFVTLNLVFADIQRQQRKKKAAASDSNGRFLFRNLVTGLKPIIQWLKECNPPLPSNSKAPIQQSNSVA</sequence>
<protein>
    <submittedName>
        <fullName evidence="1">27018_t:CDS:1</fullName>
    </submittedName>
</protein>
<dbReference type="Proteomes" id="UP000789920">
    <property type="component" value="Unassembled WGS sequence"/>
</dbReference>
<reference evidence="1" key="1">
    <citation type="submission" date="2021-06" db="EMBL/GenBank/DDBJ databases">
        <authorList>
            <person name="Kallberg Y."/>
            <person name="Tangrot J."/>
            <person name="Rosling A."/>
        </authorList>
    </citation>
    <scope>NUCLEOTIDE SEQUENCE</scope>
    <source>
        <strain evidence="1">MA461A</strain>
    </source>
</reference>
<evidence type="ECO:0000313" key="2">
    <source>
        <dbReference type="Proteomes" id="UP000789920"/>
    </source>
</evidence>
<accession>A0ACA9SZ73</accession>
<feature type="non-terminal residue" evidence="1">
    <location>
        <position position="91"/>
    </location>
</feature>
<proteinExistence type="predicted"/>
<name>A0ACA9SZ73_9GLOM</name>
<keyword evidence="2" id="KW-1185">Reference proteome</keyword>
<organism evidence="1 2">
    <name type="scientific">Racocetra persica</name>
    <dbReference type="NCBI Taxonomy" id="160502"/>
    <lineage>
        <taxon>Eukaryota</taxon>
        <taxon>Fungi</taxon>
        <taxon>Fungi incertae sedis</taxon>
        <taxon>Mucoromycota</taxon>
        <taxon>Glomeromycotina</taxon>
        <taxon>Glomeromycetes</taxon>
        <taxon>Diversisporales</taxon>
        <taxon>Gigasporaceae</taxon>
        <taxon>Racocetra</taxon>
    </lineage>
</organism>
<comment type="caution">
    <text evidence="1">The sequence shown here is derived from an EMBL/GenBank/DDBJ whole genome shotgun (WGS) entry which is preliminary data.</text>
</comment>
<dbReference type="EMBL" id="CAJVQC010166461">
    <property type="protein sequence ID" value="CAG8849603.1"/>
    <property type="molecule type" value="Genomic_DNA"/>
</dbReference>
<gene>
    <name evidence="1" type="ORF">RPERSI_LOCUS35671</name>
</gene>